<accession>A0A1B6CH90</accession>
<dbReference type="Pfam" id="PF08398">
    <property type="entry name" value="Phospholip_A2_4"/>
    <property type="match status" value="1"/>
</dbReference>
<dbReference type="InterPro" id="IPR013607">
    <property type="entry name" value="Phospholipase_A2-like"/>
</dbReference>
<dbReference type="AlphaFoldDB" id="A0A1B6CH90"/>
<sequence>MPTFPGHRYLGPGNPILNGQPVDIDDAIAQRHDWDYEHATKPEDIRSADRVAIRDFFFNYKSTRNWHSYIGAIGLTLKYGAESILGVQYPKIDNRKRPGGDPNVESPKKGKTDSDQSPSKPSGSGMSGSKTSVEPMDTLADVGPGAEGQAESRSGGNANTSGGHQINIIRPIGDFKKGKLVFVHSRLLSSKGFQYKVLQSSHKIGKNNHNVLCTPFARIPCDVIPWYLMTSEFNNLPLNSTVKYCETIVKPMGFRTPFVTGSSKMGSVNSALFVIGCHAYGLNNTIGGKNYRYTINADNPCVINTISTENEDDWPRWWGEKCASDKVERTIDIQLMLTTHV</sequence>
<evidence type="ECO:0000313" key="3">
    <source>
        <dbReference type="EMBL" id="JAS12762.1"/>
    </source>
</evidence>
<evidence type="ECO:0000259" key="2">
    <source>
        <dbReference type="Pfam" id="PF08398"/>
    </source>
</evidence>
<feature type="domain" description="Phospholipase A2-like" evidence="2">
    <location>
        <begin position="4"/>
        <end position="77"/>
    </location>
</feature>
<feature type="compositionally biased region" description="Polar residues" evidence="1">
    <location>
        <begin position="151"/>
        <end position="164"/>
    </location>
</feature>
<feature type="region of interest" description="Disordered" evidence="1">
    <location>
        <begin position="91"/>
        <end position="164"/>
    </location>
</feature>
<protein>
    <recommendedName>
        <fullName evidence="2">Phospholipase A2-like domain-containing protein</fullName>
    </recommendedName>
</protein>
<evidence type="ECO:0000256" key="1">
    <source>
        <dbReference type="SAM" id="MobiDB-lite"/>
    </source>
</evidence>
<name>A0A1B6CH90_9HEMI</name>
<dbReference type="Pfam" id="PF02336">
    <property type="entry name" value="Denso_VP4"/>
    <property type="match status" value="1"/>
</dbReference>
<feature type="compositionally biased region" description="Low complexity" evidence="1">
    <location>
        <begin position="117"/>
        <end position="132"/>
    </location>
</feature>
<proteinExistence type="predicted"/>
<dbReference type="GO" id="GO:0005198">
    <property type="term" value="F:structural molecule activity"/>
    <property type="evidence" value="ECO:0007669"/>
    <property type="project" value="InterPro"/>
</dbReference>
<reference evidence="3" key="1">
    <citation type="submission" date="2015-12" db="EMBL/GenBank/DDBJ databases">
        <title>De novo transcriptome assembly of four potential Pierce s Disease insect vectors from Arizona vineyards.</title>
        <authorList>
            <person name="Tassone E.E."/>
        </authorList>
    </citation>
    <scope>NUCLEOTIDE SEQUENCE</scope>
</reference>
<dbReference type="InterPro" id="IPR003433">
    <property type="entry name" value="Capsid_VP4_densovirus"/>
</dbReference>
<gene>
    <name evidence="3" type="ORF">g.7575</name>
</gene>
<dbReference type="SUPFAM" id="SSF88645">
    <property type="entry name" value="ssDNA viruses"/>
    <property type="match status" value="1"/>
</dbReference>
<dbReference type="EMBL" id="GEDC01024536">
    <property type="protein sequence ID" value="JAS12762.1"/>
    <property type="molecule type" value="Transcribed_RNA"/>
</dbReference>
<organism evidence="3">
    <name type="scientific">Clastoptera arizonana</name>
    <name type="common">Arizona spittle bug</name>
    <dbReference type="NCBI Taxonomy" id="38151"/>
    <lineage>
        <taxon>Eukaryota</taxon>
        <taxon>Metazoa</taxon>
        <taxon>Ecdysozoa</taxon>
        <taxon>Arthropoda</taxon>
        <taxon>Hexapoda</taxon>
        <taxon>Insecta</taxon>
        <taxon>Pterygota</taxon>
        <taxon>Neoptera</taxon>
        <taxon>Paraneoptera</taxon>
        <taxon>Hemiptera</taxon>
        <taxon>Auchenorrhyncha</taxon>
        <taxon>Cercopoidea</taxon>
        <taxon>Clastopteridae</taxon>
        <taxon>Clastoptera</taxon>
    </lineage>
</organism>
<dbReference type="InterPro" id="IPR016184">
    <property type="entry name" value="Capsid/spike_ssDNA_virus"/>
</dbReference>